<dbReference type="Proteomes" id="UP000472265">
    <property type="component" value="Chromosome 2"/>
</dbReference>
<feature type="compositionally biased region" description="Acidic residues" evidence="1">
    <location>
        <begin position="606"/>
        <end position="618"/>
    </location>
</feature>
<dbReference type="GeneTree" id="ENSGT00940000177774"/>
<dbReference type="SMART" id="SM00015">
    <property type="entry name" value="IQ"/>
    <property type="match status" value="1"/>
</dbReference>
<feature type="region of interest" description="Disordered" evidence="1">
    <location>
        <begin position="1"/>
        <end position="131"/>
    </location>
</feature>
<feature type="compositionally biased region" description="Acidic residues" evidence="1">
    <location>
        <begin position="58"/>
        <end position="68"/>
    </location>
</feature>
<dbReference type="InParanoid" id="A0A671WL01"/>
<feature type="compositionally biased region" description="Basic and acidic residues" evidence="1">
    <location>
        <begin position="347"/>
        <end position="375"/>
    </location>
</feature>
<proteinExistence type="predicted"/>
<feature type="compositionally biased region" description="Basic and acidic residues" evidence="1">
    <location>
        <begin position="409"/>
        <end position="431"/>
    </location>
</feature>
<feature type="compositionally biased region" description="Basic and acidic residues" evidence="1">
    <location>
        <begin position="69"/>
        <end position="85"/>
    </location>
</feature>
<evidence type="ECO:0000256" key="1">
    <source>
        <dbReference type="SAM" id="MobiDB-lite"/>
    </source>
</evidence>
<dbReference type="AlphaFoldDB" id="A0A671WL01"/>
<reference evidence="2" key="3">
    <citation type="submission" date="2025-09" db="UniProtKB">
        <authorList>
            <consortium name="Ensembl"/>
        </authorList>
    </citation>
    <scope>IDENTIFICATION</scope>
</reference>
<dbReference type="CDD" id="cd23767">
    <property type="entry name" value="IQCD"/>
    <property type="match status" value="1"/>
</dbReference>
<feature type="compositionally biased region" description="Basic and acidic residues" evidence="1">
    <location>
        <begin position="641"/>
        <end position="657"/>
    </location>
</feature>
<reference evidence="2" key="1">
    <citation type="submission" date="2021-04" db="EMBL/GenBank/DDBJ databases">
        <authorList>
            <consortium name="Wellcome Sanger Institute Data Sharing"/>
        </authorList>
    </citation>
    <scope>NUCLEOTIDE SEQUENCE [LARGE SCALE GENOMIC DNA]</scope>
</reference>
<keyword evidence="3" id="KW-1185">Reference proteome</keyword>
<dbReference type="Pfam" id="PF00612">
    <property type="entry name" value="IQ"/>
    <property type="match status" value="1"/>
</dbReference>
<reference evidence="2" key="2">
    <citation type="submission" date="2025-08" db="UniProtKB">
        <authorList>
            <consortium name="Ensembl"/>
        </authorList>
    </citation>
    <scope>IDENTIFICATION</scope>
</reference>
<feature type="compositionally biased region" description="Basic and acidic residues" evidence="1">
    <location>
        <begin position="15"/>
        <end position="32"/>
    </location>
</feature>
<evidence type="ECO:0000313" key="3">
    <source>
        <dbReference type="Proteomes" id="UP000472265"/>
    </source>
</evidence>
<name>A0A671WL01_SPAAU</name>
<organism evidence="2 3">
    <name type="scientific">Sparus aurata</name>
    <name type="common">Gilthead sea bream</name>
    <dbReference type="NCBI Taxonomy" id="8175"/>
    <lineage>
        <taxon>Eukaryota</taxon>
        <taxon>Metazoa</taxon>
        <taxon>Chordata</taxon>
        <taxon>Craniata</taxon>
        <taxon>Vertebrata</taxon>
        <taxon>Euteleostomi</taxon>
        <taxon>Actinopterygii</taxon>
        <taxon>Neopterygii</taxon>
        <taxon>Teleostei</taxon>
        <taxon>Neoteleostei</taxon>
        <taxon>Acanthomorphata</taxon>
        <taxon>Eupercaria</taxon>
        <taxon>Spariformes</taxon>
        <taxon>Sparidae</taxon>
        <taxon>Sparus</taxon>
    </lineage>
</organism>
<feature type="compositionally biased region" description="Polar residues" evidence="1">
    <location>
        <begin position="42"/>
        <end position="54"/>
    </location>
</feature>
<feature type="compositionally biased region" description="Basic and acidic residues" evidence="1">
    <location>
        <begin position="523"/>
        <end position="544"/>
    </location>
</feature>
<feature type="compositionally biased region" description="Basic and acidic residues" evidence="1">
    <location>
        <begin position="590"/>
        <end position="605"/>
    </location>
</feature>
<feature type="compositionally biased region" description="Basic and acidic residues" evidence="1">
    <location>
        <begin position="458"/>
        <end position="470"/>
    </location>
</feature>
<feature type="compositionally biased region" description="Basic and acidic residues" evidence="1">
    <location>
        <begin position="243"/>
        <end position="256"/>
    </location>
</feature>
<dbReference type="Ensembl" id="ENSSAUT00010040710.1">
    <property type="protein sequence ID" value="ENSSAUP00010038613.1"/>
    <property type="gene ID" value="ENSSAUG00010016306.1"/>
</dbReference>
<feature type="compositionally biased region" description="Polar residues" evidence="1">
    <location>
        <begin position="325"/>
        <end position="337"/>
    </location>
</feature>
<sequence>MKPFLVVFPPQQASPEKEPAAEVTITKEKSDESQTEDESSHSAEASNLTATQPHVSEEIELTESTGEEDEKHDITEEHVISAEKELSDEESVIRLRAAHAQSDELSGTEEEDDPTTFGGTAGEQYSSPTDLSSFRRISKVDVCAQELGTVEDEGGEVLETAAEDKDIVDSKEEEKTEVEEPVEVYPYSGLADVDVCATELVGAERTVEGSRAEDNTLIIEEESSKPQPEETVVQDNQQVAEDQAEKAKEEEGRETETPYGGTHESLTHIEGDLDSNVIPKEDSFVEISFEDVPEAQQNTEVGEKQPEVLNTNILEMQQEEESEEVSASATDQNISGTQDHDEPETVGAEKELNPEGEEMERQHEASDVTKEKVETADSNSNDSEDDENGEGVKTISSSHQPTSEAEAESPEHETDLKNEETEEISEREFHQNEWNNPDVKEEDKTDTMEGKEEEDMQTEGHGEVEDRETNDGAAGNHTSEETETNISTAAMEAESETLEQLPEENEESQRTLVESQPEDEEGEKQVTSKERISEAERLVEEGKIDSAIQGKSDAMCEESSISHTQSADRLADEHQGEKSELGSEQDTTEPEGHSGDKQEDCSRPQEEEDIMDIPLDDPEANRAAAKIQAGFRGHMTRKKMKPEDKAEGEERQEDRGQ</sequence>
<feature type="compositionally biased region" description="Polar residues" evidence="1">
    <location>
        <begin position="394"/>
        <end position="403"/>
    </location>
</feature>
<feature type="compositionally biased region" description="Acidic residues" evidence="1">
    <location>
        <begin position="493"/>
        <end position="506"/>
    </location>
</feature>
<feature type="region of interest" description="Disordered" evidence="1">
    <location>
        <begin position="206"/>
        <end position="657"/>
    </location>
</feature>
<feature type="compositionally biased region" description="Basic and acidic residues" evidence="1">
    <location>
        <begin position="438"/>
        <end position="450"/>
    </location>
</feature>
<dbReference type="OMA" id="NNHAFKN"/>
<accession>A0A671WL01</accession>
<evidence type="ECO:0000313" key="2">
    <source>
        <dbReference type="Ensembl" id="ENSSAUP00010038613.1"/>
    </source>
</evidence>
<dbReference type="InterPro" id="IPR000048">
    <property type="entry name" value="IQ_motif_EF-hand-BS"/>
</dbReference>
<feature type="compositionally biased region" description="Basic and acidic residues" evidence="1">
    <location>
        <begin position="569"/>
        <end position="581"/>
    </location>
</feature>
<dbReference type="PROSITE" id="PS50096">
    <property type="entry name" value="IQ"/>
    <property type="match status" value="1"/>
</dbReference>
<protein>
    <submittedName>
        <fullName evidence="2">Uncharacterized protein</fullName>
    </submittedName>
</protein>